<dbReference type="InterPro" id="IPR011322">
    <property type="entry name" value="N-reg_PII-like_a/b"/>
</dbReference>
<organism evidence="2 3">
    <name type="scientific">Agrilutibacter terrestris</name>
    <dbReference type="NCBI Taxonomy" id="2865112"/>
    <lineage>
        <taxon>Bacteria</taxon>
        <taxon>Pseudomonadati</taxon>
        <taxon>Pseudomonadota</taxon>
        <taxon>Gammaproteobacteria</taxon>
        <taxon>Lysobacterales</taxon>
        <taxon>Lysobacteraceae</taxon>
        <taxon>Agrilutibacter</taxon>
    </lineage>
</organism>
<reference evidence="2 3" key="1">
    <citation type="submission" date="2020-08" db="EMBL/GenBank/DDBJ databases">
        <title>Lysobacter sp. II4 sp. nov., isolated from soil.</title>
        <authorList>
            <person name="Woo C.Y."/>
            <person name="Kim J."/>
        </authorList>
    </citation>
    <scope>NUCLEOTIDE SEQUENCE [LARGE SCALE GENOMIC DNA]</scope>
    <source>
        <strain evidence="2 3">II4</strain>
    </source>
</reference>
<dbReference type="RefSeq" id="WP_187713007.1">
    <property type="nucleotide sequence ID" value="NZ_CP060820.1"/>
</dbReference>
<proteinExistence type="inferred from homology"/>
<gene>
    <name evidence="2" type="ORF">H8B22_05015</name>
</gene>
<keyword evidence="3" id="KW-1185">Reference proteome</keyword>
<dbReference type="Pfam" id="PF03091">
    <property type="entry name" value="CutA1"/>
    <property type="match status" value="1"/>
</dbReference>
<evidence type="ECO:0000313" key="2">
    <source>
        <dbReference type="EMBL" id="QNP41571.1"/>
    </source>
</evidence>
<dbReference type="PANTHER" id="PTHR23419:SF8">
    <property type="entry name" value="FI09726P"/>
    <property type="match status" value="1"/>
</dbReference>
<protein>
    <submittedName>
        <fullName evidence="2">Divalent-cation tolerance protein CutA</fullName>
    </submittedName>
</protein>
<evidence type="ECO:0000256" key="1">
    <source>
        <dbReference type="ARBA" id="ARBA00010169"/>
    </source>
</evidence>
<evidence type="ECO:0000313" key="3">
    <source>
        <dbReference type="Proteomes" id="UP000516018"/>
    </source>
</evidence>
<dbReference type="EMBL" id="CP060820">
    <property type="protein sequence ID" value="QNP41571.1"/>
    <property type="molecule type" value="Genomic_DNA"/>
</dbReference>
<dbReference type="KEGG" id="lsx:H8B22_05015"/>
<dbReference type="InterPro" id="IPR004323">
    <property type="entry name" value="Ion_tolerance_CutA"/>
</dbReference>
<name>A0A7H0FZV5_9GAMM</name>
<accession>A0A7H0FZV5</accession>
<dbReference type="InterPro" id="IPR015867">
    <property type="entry name" value="N-reg_PII/ATP_PRibTrfase_C"/>
</dbReference>
<dbReference type="PANTHER" id="PTHR23419">
    <property type="entry name" value="DIVALENT CATION TOLERANCE CUTA-RELATED"/>
    <property type="match status" value="1"/>
</dbReference>
<dbReference type="AlphaFoldDB" id="A0A7H0FZV5"/>
<comment type="similarity">
    <text evidence="1">Belongs to the CutA family.</text>
</comment>
<dbReference type="Proteomes" id="UP000516018">
    <property type="component" value="Chromosome"/>
</dbReference>
<dbReference type="SUPFAM" id="SSF54913">
    <property type="entry name" value="GlnB-like"/>
    <property type="match status" value="1"/>
</dbReference>
<dbReference type="GO" id="GO:0005507">
    <property type="term" value="F:copper ion binding"/>
    <property type="evidence" value="ECO:0007669"/>
    <property type="project" value="TreeGrafter"/>
</dbReference>
<sequence>MSVMLAYSTCPDPASAERIARALVDERLAACVNRLPGVQSTYRWQGQVEQADEVLLLIKTTTDRLDAMTARLRALHPHELPEVIAVEVHSGLPAYLDWVAAETAPTAVPGPPAQTPE</sequence>
<dbReference type="GO" id="GO:0010038">
    <property type="term" value="P:response to metal ion"/>
    <property type="evidence" value="ECO:0007669"/>
    <property type="project" value="InterPro"/>
</dbReference>
<dbReference type="Gene3D" id="3.30.70.120">
    <property type="match status" value="1"/>
</dbReference>